<protein>
    <submittedName>
        <fullName evidence="1">Uncharacterized protein</fullName>
    </submittedName>
</protein>
<gene>
    <name evidence="1" type="ORF">L6452_16712</name>
</gene>
<sequence length="234" mass="26787">MCGGALISDADPVFKRDRKLTADDLWSEFDFSDLYGWDVKPQTLCSATEVATRNETTSNCKKFITEEPRDERTRKPIENKAKPRKNKYRGIRQRPWGKWAAEIRDPHKGVRVWLGTFNTAEDAARAYDEAAKRIRGDKAKLNFPMPPTKKLCVETPTESTQLAVHEPPPSQPALLDYNQFQNQSYHPNSTLADEYEFKEQISNLETFLGLDHESNQFGGLSGESAHLWMMDDFV</sequence>
<evidence type="ECO:0000313" key="1">
    <source>
        <dbReference type="EMBL" id="KAI3728084.1"/>
    </source>
</evidence>
<name>A0ACB9C1C3_ARCLA</name>
<proteinExistence type="predicted"/>
<dbReference type="Proteomes" id="UP001055879">
    <property type="component" value="Linkage Group LG05"/>
</dbReference>
<comment type="caution">
    <text evidence="1">The sequence shown here is derived from an EMBL/GenBank/DDBJ whole genome shotgun (WGS) entry which is preliminary data.</text>
</comment>
<evidence type="ECO:0000313" key="2">
    <source>
        <dbReference type="Proteomes" id="UP001055879"/>
    </source>
</evidence>
<accession>A0ACB9C1C3</accession>
<organism evidence="1 2">
    <name type="scientific">Arctium lappa</name>
    <name type="common">Greater burdock</name>
    <name type="synonym">Lappa major</name>
    <dbReference type="NCBI Taxonomy" id="4217"/>
    <lineage>
        <taxon>Eukaryota</taxon>
        <taxon>Viridiplantae</taxon>
        <taxon>Streptophyta</taxon>
        <taxon>Embryophyta</taxon>
        <taxon>Tracheophyta</taxon>
        <taxon>Spermatophyta</taxon>
        <taxon>Magnoliopsida</taxon>
        <taxon>eudicotyledons</taxon>
        <taxon>Gunneridae</taxon>
        <taxon>Pentapetalae</taxon>
        <taxon>asterids</taxon>
        <taxon>campanulids</taxon>
        <taxon>Asterales</taxon>
        <taxon>Asteraceae</taxon>
        <taxon>Carduoideae</taxon>
        <taxon>Cardueae</taxon>
        <taxon>Arctiinae</taxon>
        <taxon>Arctium</taxon>
    </lineage>
</organism>
<dbReference type="EMBL" id="CM042051">
    <property type="protein sequence ID" value="KAI3728084.1"/>
    <property type="molecule type" value="Genomic_DNA"/>
</dbReference>
<reference evidence="2" key="1">
    <citation type="journal article" date="2022" name="Mol. Ecol. Resour.">
        <title>The genomes of chicory, endive, great burdock and yacon provide insights into Asteraceae palaeo-polyploidization history and plant inulin production.</title>
        <authorList>
            <person name="Fan W."/>
            <person name="Wang S."/>
            <person name="Wang H."/>
            <person name="Wang A."/>
            <person name="Jiang F."/>
            <person name="Liu H."/>
            <person name="Zhao H."/>
            <person name="Xu D."/>
            <person name="Zhang Y."/>
        </authorList>
    </citation>
    <scope>NUCLEOTIDE SEQUENCE [LARGE SCALE GENOMIC DNA]</scope>
    <source>
        <strain evidence="2">cv. Niubang</strain>
    </source>
</reference>
<reference evidence="1 2" key="2">
    <citation type="journal article" date="2022" name="Mol. Ecol. Resour.">
        <title>The genomes of chicory, endive, great burdock and yacon provide insights into Asteraceae paleo-polyploidization history and plant inulin production.</title>
        <authorList>
            <person name="Fan W."/>
            <person name="Wang S."/>
            <person name="Wang H."/>
            <person name="Wang A."/>
            <person name="Jiang F."/>
            <person name="Liu H."/>
            <person name="Zhao H."/>
            <person name="Xu D."/>
            <person name="Zhang Y."/>
        </authorList>
    </citation>
    <scope>NUCLEOTIDE SEQUENCE [LARGE SCALE GENOMIC DNA]</scope>
    <source>
        <strain evidence="2">cv. Niubang</strain>
    </source>
</reference>
<keyword evidence="2" id="KW-1185">Reference proteome</keyword>